<dbReference type="PANTHER" id="PTHR22550:SF5">
    <property type="entry name" value="LEUCINE ZIPPER PROTEIN 4"/>
    <property type="match status" value="1"/>
</dbReference>
<feature type="transmembrane region" description="Helical" evidence="6">
    <location>
        <begin position="423"/>
        <end position="445"/>
    </location>
</feature>
<keyword evidence="8" id="KW-1185">Reference proteome</keyword>
<feature type="region of interest" description="Disordered" evidence="5">
    <location>
        <begin position="495"/>
        <end position="515"/>
    </location>
</feature>
<feature type="transmembrane region" description="Helical" evidence="6">
    <location>
        <begin position="300"/>
        <end position="322"/>
    </location>
</feature>
<feature type="transmembrane region" description="Helical" evidence="6">
    <location>
        <begin position="381"/>
        <end position="411"/>
    </location>
</feature>
<evidence type="ECO:0000313" key="7">
    <source>
        <dbReference type="EMBL" id="MBP2257182.1"/>
    </source>
</evidence>
<evidence type="ECO:0000256" key="5">
    <source>
        <dbReference type="SAM" id="MobiDB-lite"/>
    </source>
</evidence>
<dbReference type="Pfam" id="PF03323">
    <property type="entry name" value="GerA"/>
    <property type="match status" value="1"/>
</dbReference>
<accession>A0ABS4S9V0</accession>
<dbReference type="PIRSF" id="PIRSF005690">
    <property type="entry name" value="GerBA"/>
    <property type="match status" value="1"/>
</dbReference>
<comment type="subcellular location">
    <subcellularLocation>
        <location evidence="4">Cell membrane</location>
    </subcellularLocation>
    <subcellularLocation>
        <location evidence="1">Membrane</location>
        <topology evidence="1">Multi-pass membrane protein</topology>
    </subcellularLocation>
</comment>
<evidence type="ECO:0000256" key="1">
    <source>
        <dbReference type="ARBA" id="ARBA00004141"/>
    </source>
</evidence>
<keyword evidence="6" id="KW-1133">Transmembrane helix</keyword>
<comment type="caution">
    <text evidence="7">The sequence shown here is derived from an EMBL/GenBank/DDBJ whole genome shotgun (WGS) entry which is preliminary data.</text>
</comment>
<dbReference type="InterPro" id="IPR050768">
    <property type="entry name" value="UPF0353/GerABKA_families"/>
</dbReference>
<dbReference type="PANTHER" id="PTHR22550">
    <property type="entry name" value="SPORE GERMINATION PROTEIN"/>
    <property type="match status" value="1"/>
</dbReference>
<evidence type="ECO:0000313" key="8">
    <source>
        <dbReference type="Proteomes" id="UP001519294"/>
    </source>
</evidence>
<proteinExistence type="inferred from homology"/>
<evidence type="ECO:0000256" key="4">
    <source>
        <dbReference type="PIRNR" id="PIRNR005690"/>
    </source>
</evidence>
<sequence length="515" mass="57892">MTRKKSANKVRKTKHISIDRDLEKNKAHIRKILGDSPDTSWGEVTLHNRKNEEIHILILSIGGLADEASIHQNILEPLRKQSKVADNIIEGVKEKIYINEVKYEANLYNAILKTLRGNTFILIEGYTTGIIASTEGKETRSIEEPPTEAVVSGSRESFIESVHTNISLLRQRIASPQLRFQLYTFGEYSQTEVVLAYVEGIVDPQVLERVNKRIRKIEVDDIASSGQIEQYLEDQTYTIFPVTGNTERPDVAAAMLMEGRVVLIVDGTPITLFYPSLFLEKMQDVEDYSSRPFSSSVVRLLRLFAFVISTMLPALYICIVNFHKEAIPSGFLLALEKSREGVPLPLVQETLLLIVLFEIVREAGVRMPRAIGQAVSIVGALILGEVSVAAGLISAQTIIVVSTAAITAFIVTPVAEVVTLLRIIYIIPSATFGFYGLMVSVLFTIMHMANLKSMGVYYMAPIMPLYFRDWKDAFIRLPYRLLKYRPKSIPNVRPIRYKRVPPSPNKGNEKHDKNN</sequence>
<reference evidence="7 8" key="1">
    <citation type="submission" date="2021-03" db="EMBL/GenBank/DDBJ databases">
        <title>Genomic Encyclopedia of Type Strains, Phase IV (KMG-IV): sequencing the most valuable type-strain genomes for metagenomic binning, comparative biology and taxonomic classification.</title>
        <authorList>
            <person name="Goeker M."/>
        </authorList>
    </citation>
    <scope>NUCLEOTIDE SEQUENCE [LARGE SCALE GENOMIC DNA]</scope>
    <source>
        <strain evidence="7 8">DSM 25790</strain>
    </source>
</reference>
<organism evidence="7 8">
    <name type="scientific">Virgibacillus alimentarius</name>
    <dbReference type="NCBI Taxonomy" id="698769"/>
    <lineage>
        <taxon>Bacteria</taxon>
        <taxon>Bacillati</taxon>
        <taxon>Bacillota</taxon>
        <taxon>Bacilli</taxon>
        <taxon>Bacillales</taxon>
        <taxon>Bacillaceae</taxon>
        <taxon>Virgibacillus</taxon>
    </lineage>
</organism>
<evidence type="ECO:0000256" key="3">
    <source>
        <dbReference type="ARBA" id="ARBA00023136"/>
    </source>
</evidence>
<keyword evidence="6" id="KW-0812">Transmembrane</keyword>
<comment type="similarity">
    <text evidence="2 4">Belongs to the GerABKA family.</text>
</comment>
<keyword evidence="3 4" id="KW-0472">Membrane</keyword>
<dbReference type="EMBL" id="JAGIKX010000006">
    <property type="protein sequence ID" value="MBP2257182.1"/>
    <property type="molecule type" value="Genomic_DNA"/>
</dbReference>
<dbReference type="RefSeq" id="WP_226370885.1">
    <property type="nucleotide sequence ID" value="NZ_JAGIKX010000006.1"/>
</dbReference>
<gene>
    <name evidence="7" type="ORF">J2Z81_001130</name>
</gene>
<protein>
    <submittedName>
        <fullName evidence="7">Spore germination protein KA</fullName>
    </submittedName>
</protein>
<dbReference type="Proteomes" id="UP001519294">
    <property type="component" value="Unassembled WGS sequence"/>
</dbReference>
<evidence type="ECO:0000256" key="2">
    <source>
        <dbReference type="ARBA" id="ARBA00005278"/>
    </source>
</evidence>
<name>A0ABS4S9V0_9BACI</name>
<dbReference type="InterPro" id="IPR004995">
    <property type="entry name" value="Spore_Ger"/>
</dbReference>
<evidence type="ECO:0000256" key="6">
    <source>
        <dbReference type="SAM" id="Phobius"/>
    </source>
</evidence>